<reference evidence="4" key="1">
    <citation type="submission" date="2023-01" db="EMBL/GenBank/DDBJ databases">
        <title>Genome assembly of the deep-sea coral Lophelia pertusa.</title>
        <authorList>
            <person name="Herrera S."/>
            <person name="Cordes E."/>
        </authorList>
    </citation>
    <scope>NUCLEOTIDE SEQUENCE</scope>
    <source>
        <strain evidence="4">USNM1676648</strain>
        <tissue evidence="4">Polyp</tissue>
    </source>
</reference>
<dbReference type="Proteomes" id="UP001163046">
    <property type="component" value="Unassembled WGS sequence"/>
</dbReference>
<evidence type="ECO:0000256" key="2">
    <source>
        <dbReference type="SAM" id="MobiDB-lite"/>
    </source>
</evidence>
<dbReference type="OrthoDB" id="10047222at2759"/>
<accession>A0A9X0CSD2</accession>
<evidence type="ECO:0000313" key="4">
    <source>
        <dbReference type="EMBL" id="KAJ7373920.1"/>
    </source>
</evidence>
<dbReference type="SMART" id="SM00674">
    <property type="entry name" value="CENPB"/>
    <property type="match status" value="1"/>
</dbReference>
<gene>
    <name evidence="4" type="primary">KIN28</name>
    <name evidence="4" type="ORF">OS493_009245</name>
</gene>
<keyword evidence="1" id="KW-0238">DNA-binding</keyword>
<proteinExistence type="predicted"/>
<dbReference type="GO" id="GO:0004740">
    <property type="term" value="F:pyruvate dehydrogenase (acetyl-transferring) kinase activity"/>
    <property type="evidence" value="ECO:0007669"/>
    <property type="project" value="UniProtKB-EC"/>
</dbReference>
<feature type="compositionally biased region" description="Low complexity" evidence="2">
    <location>
        <begin position="561"/>
        <end position="576"/>
    </location>
</feature>
<dbReference type="PANTHER" id="PTHR12449:SF22">
    <property type="entry name" value="NUCLEOLAR PROTEIN 4"/>
    <property type="match status" value="1"/>
</dbReference>
<dbReference type="InterPro" id="IPR009057">
    <property type="entry name" value="Homeodomain-like_sf"/>
</dbReference>
<evidence type="ECO:0000313" key="5">
    <source>
        <dbReference type="Proteomes" id="UP001163046"/>
    </source>
</evidence>
<evidence type="ECO:0000256" key="1">
    <source>
        <dbReference type="ARBA" id="ARBA00023125"/>
    </source>
</evidence>
<protein>
    <submittedName>
        <fullName evidence="4">TFIIH complex serine/threonine-protein kinase subunit kin28</fullName>
        <ecNumber evidence="4">2.7.11.2</ecNumber>
    </submittedName>
</protein>
<dbReference type="Gene3D" id="1.10.10.60">
    <property type="entry name" value="Homeodomain-like"/>
    <property type="match status" value="2"/>
</dbReference>
<feature type="region of interest" description="Disordered" evidence="2">
    <location>
        <begin position="558"/>
        <end position="604"/>
    </location>
</feature>
<feature type="compositionally biased region" description="Acidic residues" evidence="2">
    <location>
        <begin position="418"/>
        <end position="431"/>
    </location>
</feature>
<feature type="domain" description="HTH CENPB-type" evidence="3">
    <location>
        <begin position="237"/>
        <end position="307"/>
    </location>
</feature>
<keyword evidence="4" id="KW-0418">Kinase</keyword>
<dbReference type="PROSITE" id="PS51253">
    <property type="entry name" value="HTH_CENPB"/>
    <property type="match status" value="1"/>
</dbReference>
<keyword evidence="5" id="KW-1185">Reference proteome</keyword>
<dbReference type="AlphaFoldDB" id="A0A9X0CSD2"/>
<dbReference type="EC" id="2.7.11.2" evidence="4"/>
<keyword evidence="4" id="KW-0808">Transferase</keyword>
<feature type="compositionally biased region" description="Basic and acidic residues" evidence="2">
    <location>
        <begin position="346"/>
        <end position="366"/>
    </location>
</feature>
<dbReference type="GO" id="GO:0003677">
    <property type="term" value="F:DNA binding"/>
    <property type="evidence" value="ECO:0007669"/>
    <property type="project" value="UniProtKB-KW"/>
</dbReference>
<feature type="compositionally biased region" description="Polar residues" evidence="2">
    <location>
        <begin position="577"/>
        <end position="587"/>
    </location>
</feature>
<dbReference type="Pfam" id="PF03221">
    <property type="entry name" value="HTH_Tnp_Tc5"/>
    <property type="match status" value="1"/>
</dbReference>
<sequence length="647" mass="70580">MADRCHLCLTCFGDILAFHHTILDGLCQNPSEATSTGERFQGIAELSVVRVAQKRLGAAKVKGLFCTPRLSVALSSPLKMSTKALAAIAKVKSDHILKESDVEASFSSHDSDEEGTTYGVKRFKREIPEDVFEENGNRNGMGSPVIEHELMDTALNGGHGNDLPRDAALCQSDESLAAKGLLPGYQTYSTDQKQEVVNYAKETTVREASRKYNVPRSTVQVWCKHGPPTKKEKRSPGGGGRRLSYSNETDEKLLQWVLRQQDKGTPVTRDAIQAQARLLVRDECPEFKASSGWVEKFLARHSLTIATKMSSQNPSEAIPISYVVPVASIPIGSSGVLNHHGSHSPRATDGRSVTSEDTRSDSGKSEEDAELYDATSPALPENNTVPAVHQIIREPPNLLEMLKPIQNASSPASLGLKDEDDDDGEGEDGDGDGEKVDPANVNPERLKAFNMFVRLFVDENLDRLVPISKQPKEKILAIIQSCNRQFPEFRDRARKRIRTYLKSCRRLKKLKEPLKRAADQMSSNPNMSAAQMAEVNNILASACANEAENARHVSVDGDVLGSSGAMPSASSSPASSHLPQHSTANTRSIDKPTENGGPTLPKPKVLTQCQISATEVQAIRQLIAGYRESAAFLYRSADELEALLPPL</sequence>
<name>A0A9X0CSD2_9CNID</name>
<feature type="region of interest" description="Disordered" evidence="2">
    <location>
        <begin position="222"/>
        <end position="246"/>
    </location>
</feature>
<evidence type="ECO:0000259" key="3">
    <source>
        <dbReference type="PROSITE" id="PS51253"/>
    </source>
</evidence>
<dbReference type="InterPro" id="IPR006600">
    <property type="entry name" value="HTH_CenpB_DNA-bd_dom"/>
</dbReference>
<feature type="region of interest" description="Disordered" evidence="2">
    <location>
        <begin position="409"/>
        <end position="441"/>
    </location>
</feature>
<dbReference type="EMBL" id="MU826829">
    <property type="protein sequence ID" value="KAJ7373920.1"/>
    <property type="molecule type" value="Genomic_DNA"/>
</dbReference>
<dbReference type="Pfam" id="PF23079">
    <property type="entry name" value="HTH_NOL4_2nd"/>
    <property type="match status" value="1"/>
</dbReference>
<organism evidence="4 5">
    <name type="scientific">Desmophyllum pertusum</name>
    <dbReference type="NCBI Taxonomy" id="174260"/>
    <lineage>
        <taxon>Eukaryota</taxon>
        <taxon>Metazoa</taxon>
        <taxon>Cnidaria</taxon>
        <taxon>Anthozoa</taxon>
        <taxon>Hexacorallia</taxon>
        <taxon>Scleractinia</taxon>
        <taxon>Caryophylliina</taxon>
        <taxon>Caryophylliidae</taxon>
        <taxon>Desmophyllum</taxon>
    </lineage>
</organism>
<comment type="caution">
    <text evidence="4">The sequence shown here is derived from an EMBL/GenBank/DDBJ whole genome shotgun (WGS) entry which is preliminary data.</text>
</comment>
<dbReference type="InterPro" id="IPR039788">
    <property type="entry name" value="NOL4/NOL4L"/>
</dbReference>
<dbReference type="PANTHER" id="PTHR12449">
    <property type="entry name" value="DEATH DOMAIN-CONTAINING PROTEIN"/>
    <property type="match status" value="1"/>
</dbReference>
<dbReference type="InterPro" id="IPR056549">
    <property type="entry name" value="HTH_NOL4"/>
</dbReference>
<dbReference type="SUPFAM" id="SSF46689">
    <property type="entry name" value="Homeodomain-like"/>
    <property type="match status" value="2"/>
</dbReference>
<feature type="region of interest" description="Disordered" evidence="2">
    <location>
        <begin position="335"/>
        <end position="383"/>
    </location>
</feature>